<sequence>MDKKRHARIHGLKLCDGWEKGPGKNTSRTAARFQRLTGPAEVTDQKYDPWTLPDSGGQFDRDTTRLRIKRDCIQIKKDPIAPSRLIKDDFIVKREAQSKLMLPGLGFLSVDLLQTSLYLALSSGWGCHYPVGRKSSRVIITLETSYNGVSLWSLLLNPDPLLIYRIEM</sequence>
<dbReference type="AlphaFoldDB" id="A0AAJ8DYW2"/>
<gene>
    <name evidence="1" type="ORF">An04g03660</name>
</gene>
<name>A0AAJ8DYW2_ASPNG</name>
<dbReference type="KEGG" id="ang:An04g03660"/>
<organism evidence="1">
    <name type="scientific">Aspergillus niger</name>
    <dbReference type="NCBI Taxonomy" id="5061"/>
    <lineage>
        <taxon>Eukaryota</taxon>
        <taxon>Fungi</taxon>
        <taxon>Dikarya</taxon>
        <taxon>Ascomycota</taxon>
        <taxon>Pezizomycotina</taxon>
        <taxon>Eurotiomycetes</taxon>
        <taxon>Eurotiomycetidae</taxon>
        <taxon>Eurotiales</taxon>
        <taxon>Aspergillaceae</taxon>
        <taxon>Aspergillus</taxon>
        <taxon>Aspergillus subgen. Circumdati</taxon>
    </lineage>
</organism>
<protein>
    <submittedName>
        <fullName evidence="1">Uncharacterized protein</fullName>
    </submittedName>
</protein>
<reference evidence="1" key="1">
    <citation type="submission" date="2025-02" db="EMBL/GenBank/DDBJ databases">
        <authorList>
            <consortium name="NCBI Genome Project"/>
        </authorList>
    </citation>
    <scope>NUCLEOTIDE SEQUENCE</scope>
</reference>
<dbReference type="GeneID" id="84590859"/>
<proteinExistence type="predicted"/>
<evidence type="ECO:0000313" key="1">
    <source>
        <dbReference type="RefSeq" id="XP_059600501.1"/>
    </source>
</evidence>
<dbReference type="RefSeq" id="XP_059600501.1">
    <property type="nucleotide sequence ID" value="XM_059747435.1"/>
</dbReference>
<reference evidence="1" key="2">
    <citation type="submission" date="2025-08" db="UniProtKB">
        <authorList>
            <consortium name="RefSeq"/>
        </authorList>
    </citation>
    <scope>IDENTIFICATION</scope>
</reference>
<accession>A0AAJ8DYW2</accession>
<dbReference type="VEuPathDB" id="FungiDB:An04g03660"/>